<evidence type="ECO:0000256" key="1">
    <source>
        <dbReference type="SAM" id="SignalP"/>
    </source>
</evidence>
<keyword evidence="1" id="KW-0732">Signal</keyword>
<evidence type="ECO:0000313" key="2">
    <source>
        <dbReference type="EMBL" id="BAG15868.1"/>
    </source>
</evidence>
<proteinExistence type="evidence at transcript level"/>
<dbReference type="EMBL" id="AB429353">
    <property type="protein sequence ID" value="BAG15868.1"/>
    <property type="molecule type" value="mRNA"/>
</dbReference>
<accession>B1Q4U2</accession>
<reference evidence="2" key="1">
    <citation type="journal article" date="2009" name="Biosci. Biotechnol. Biochem.">
        <title>Transcriptome profiling of the mangrove plant Bruguiera gymnorhiza and identification of salt tolerance genes by Agrobacterium functional screening.</title>
        <authorList>
            <person name="Yamanaka T."/>
            <person name="Miyama M."/>
            <person name="Tada Y."/>
        </authorList>
    </citation>
    <scope>NUCLEOTIDE SEQUENCE</scope>
    <source>
        <tissue evidence="2">Leaf</tissue>
    </source>
</reference>
<feature type="chain" id="PRO_5002768101" evidence="1">
    <location>
        <begin position="29"/>
        <end position="85"/>
    </location>
</feature>
<organism evidence="2">
    <name type="scientific">Bruguiera gymnorhiza</name>
    <name type="common">Burma mangrove</name>
    <name type="synonym">Rhizophora gymnorhiza</name>
    <dbReference type="NCBI Taxonomy" id="39984"/>
    <lineage>
        <taxon>Eukaryota</taxon>
        <taxon>Viridiplantae</taxon>
        <taxon>Streptophyta</taxon>
        <taxon>Embryophyta</taxon>
        <taxon>Tracheophyta</taxon>
        <taxon>Spermatophyta</taxon>
        <taxon>Magnoliopsida</taxon>
        <taxon>eudicotyledons</taxon>
        <taxon>Gunneridae</taxon>
        <taxon>Pentapetalae</taxon>
        <taxon>rosids</taxon>
        <taxon>fabids</taxon>
        <taxon>Malpighiales</taxon>
        <taxon>Rhizophoraceae</taxon>
        <taxon>Bruguiera</taxon>
    </lineage>
</organism>
<feature type="signal peptide" evidence="1">
    <location>
        <begin position="1"/>
        <end position="28"/>
    </location>
</feature>
<sequence length="85" mass="9530">MARLQQSRSFKPLLFSFLIVALSTLSSARVLNDHLPHKESTTELAATETVLNIVLPGDGIVERSSATMWEKDSKNVCRATWRNLM</sequence>
<protein>
    <submittedName>
        <fullName evidence="2">Uncharacterized protein</fullName>
    </submittedName>
</protein>
<dbReference type="AlphaFoldDB" id="B1Q4U2"/>
<name>B1Q4U2_BRUGY</name>